<dbReference type="RefSeq" id="WP_072780208.1">
    <property type="nucleotide sequence ID" value="NZ_FQXC01000012.1"/>
</dbReference>
<dbReference type="PROSITE" id="PS50213">
    <property type="entry name" value="FAS1"/>
    <property type="match status" value="2"/>
</dbReference>
<dbReference type="InterPro" id="IPR018511">
    <property type="entry name" value="Hemolysin-typ_Ca-bd_CS"/>
</dbReference>
<protein>
    <submittedName>
        <fullName evidence="2">Uncaracterized surface protein containing fasciclin (FAS1) repeats</fullName>
    </submittedName>
</protein>
<name>A0A1M5Y6S7_9RHOB</name>
<dbReference type="PROSITE" id="PS00330">
    <property type="entry name" value="HEMOLYSIN_CALCIUM"/>
    <property type="match status" value="1"/>
</dbReference>
<evidence type="ECO:0000259" key="1">
    <source>
        <dbReference type="PROSITE" id="PS50213"/>
    </source>
</evidence>
<dbReference type="InterPro" id="IPR036378">
    <property type="entry name" value="FAS1_dom_sf"/>
</dbReference>
<accession>A0A1M5Y6S7</accession>
<dbReference type="PANTHER" id="PTHR10900:SF77">
    <property type="entry name" value="FI19380P1"/>
    <property type="match status" value="1"/>
</dbReference>
<dbReference type="InterPro" id="IPR050904">
    <property type="entry name" value="Adhesion/Biosynth-related"/>
</dbReference>
<feature type="domain" description="FAS1" evidence="1">
    <location>
        <begin position="1"/>
        <end position="156"/>
    </location>
</feature>
<evidence type="ECO:0000313" key="3">
    <source>
        <dbReference type="Proteomes" id="UP000184221"/>
    </source>
</evidence>
<dbReference type="SUPFAM" id="SSF51120">
    <property type="entry name" value="beta-Roll"/>
    <property type="match status" value="1"/>
</dbReference>
<dbReference type="GO" id="GO:0005509">
    <property type="term" value="F:calcium ion binding"/>
    <property type="evidence" value="ECO:0007669"/>
    <property type="project" value="InterPro"/>
</dbReference>
<dbReference type="GO" id="GO:0005615">
    <property type="term" value="C:extracellular space"/>
    <property type="evidence" value="ECO:0007669"/>
    <property type="project" value="TreeGrafter"/>
</dbReference>
<evidence type="ECO:0000313" key="2">
    <source>
        <dbReference type="EMBL" id="SHI07619.1"/>
    </source>
</evidence>
<proteinExistence type="predicted"/>
<dbReference type="Proteomes" id="UP000184221">
    <property type="component" value="Unassembled WGS sequence"/>
</dbReference>
<dbReference type="InterPro" id="IPR001343">
    <property type="entry name" value="Hemolysn_Ca-bd"/>
</dbReference>
<dbReference type="InterPro" id="IPR000782">
    <property type="entry name" value="FAS1_domain"/>
</dbReference>
<dbReference type="STRING" id="996342.SAMN05443551_0122"/>
<feature type="domain" description="FAS1" evidence="1">
    <location>
        <begin position="166"/>
        <end position="327"/>
    </location>
</feature>
<sequence>MNIVDIAAGSDDFNILVGALNAADLTSTVRDATDITVFAPTDAAFTRLAVDLGFDGDTADETAVLGFIAQTLETIDPNDDLVPLLNEVLLYHVSAGVQTEAQINASSSISTLFDGATITPSAGALVDGEPDFIDPVVVAPDIAADNGIIQGIDRVLVPINVLDNDVDTITEIVAGSGDFDTNPGDFDLLLNALTAAGLTAALDNPDSNLTAFAPNDAAFLAAAQELGFQGTDEAAAFDYIVQAVTLLSRGGDPVPLLTDILLYHVAPGALDAEAVLGSTTIETLLGADLTVDGTSLVDAEPDLPNANIIATDITAANGFVHVIDGVLIPADLLPSNGSDDNVAFLIGDDTSEVFTLGDNDDFVDAGAGDDTITGDDGSDVILGGAGTDTAVIEGDFNDFNFVFSRDGVDATDKTDVSSGTDFLNGVEFVALDDGTLNLSVIDGAAQLDADQLQLLAELYVAYFDRAPDAGGLLFWGTSLNNGVTLQEIAKLFFDQPETQEKMPPNLTAAEFVDLAYQNFLEREPDEAGKTFWVSNLEAGNVSRPEFMLALIEGARADTGSPDDVRTIEDKGDIGVSFALINGLNDVEDAEDVMDAYTLDDRDAGLAQAQALIADAAADANGTDGDTSFTFQLVGVIDDPFAVA</sequence>
<dbReference type="InterPro" id="IPR038255">
    <property type="entry name" value="PBS_linker_sf"/>
</dbReference>
<dbReference type="Gene3D" id="1.10.3130.20">
    <property type="entry name" value="Phycobilisome linker domain"/>
    <property type="match status" value="1"/>
</dbReference>
<dbReference type="Gene3D" id="2.30.180.10">
    <property type="entry name" value="FAS1 domain"/>
    <property type="match status" value="2"/>
</dbReference>
<dbReference type="PANTHER" id="PTHR10900">
    <property type="entry name" value="PERIOSTIN-RELATED"/>
    <property type="match status" value="1"/>
</dbReference>
<dbReference type="InterPro" id="IPR011049">
    <property type="entry name" value="Serralysin-like_metalloprot_C"/>
</dbReference>
<dbReference type="SMART" id="SM00554">
    <property type="entry name" value="FAS1"/>
    <property type="match status" value="2"/>
</dbReference>
<dbReference type="Pfam" id="PF13946">
    <property type="entry name" value="DUF4214"/>
    <property type="match status" value="1"/>
</dbReference>
<dbReference type="AlphaFoldDB" id="A0A1M5Y6S7"/>
<organism evidence="2 3">
    <name type="scientific">Marivita hallyeonensis</name>
    <dbReference type="NCBI Taxonomy" id="996342"/>
    <lineage>
        <taxon>Bacteria</taxon>
        <taxon>Pseudomonadati</taxon>
        <taxon>Pseudomonadota</taxon>
        <taxon>Alphaproteobacteria</taxon>
        <taxon>Rhodobacterales</taxon>
        <taxon>Roseobacteraceae</taxon>
        <taxon>Marivita</taxon>
    </lineage>
</organism>
<reference evidence="2 3" key="1">
    <citation type="submission" date="2016-11" db="EMBL/GenBank/DDBJ databases">
        <authorList>
            <person name="Jaros S."/>
            <person name="Januszkiewicz K."/>
            <person name="Wedrychowicz H."/>
        </authorList>
    </citation>
    <scope>NUCLEOTIDE SEQUENCE [LARGE SCALE GENOMIC DNA]</scope>
    <source>
        <strain evidence="2 3">DSM 29431</strain>
    </source>
</reference>
<dbReference type="EMBL" id="FQXC01000012">
    <property type="protein sequence ID" value="SHI07619.1"/>
    <property type="molecule type" value="Genomic_DNA"/>
</dbReference>
<dbReference type="Pfam" id="PF02469">
    <property type="entry name" value="Fasciclin"/>
    <property type="match status" value="2"/>
</dbReference>
<gene>
    <name evidence="2" type="ORF">SAMN05443551_0122</name>
</gene>
<keyword evidence="3" id="KW-1185">Reference proteome</keyword>
<dbReference type="SUPFAM" id="SSF82153">
    <property type="entry name" value="FAS1 domain"/>
    <property type="match status" value="2"/>
</dbReference>
<dbReference type="Pfam" id="PF00353">
    <property type="entry name" value="HemolysinCabind"/>
    <property type="match status" value="1"/>
</dbReference>
<dbReference type="OrthoDB" id="7624131at2"/>
<dbReference type="InterPro" id="IPR025282">
    <property type="entry name" value="DUF4214"/>
</dbReference>